<keyword evidence="3" id="KW-1185">Reference proteome</keyword>
<organism evidence="2 3">
    <name type="scientific">Massilia glaciei</name>
    <dbReference type="NCBI Taxonomy" id="1524097"/>
    <lineage>
        <taxon>Bacteria</taxon>
        <taxon>Pseudomonadati</taxon>
        <taxon>Pseudomonadota</taxon>
        <taxon>Betaproteobacteria</taxon>
        <taxon>Burkholderiales</taxon>
        <taxon>Oxalobacteraceae</taxon>
        <taxon>Telluria group</taxon>
        <taxon>Massilia</taxon>
    </lineage>
</organism>
<accession>A0A2U2HNQ6</accession>
<dbReference type="RefSeq" id="WP_106757019.1">
    <property type="nucleotide sequence ID" value="NZ_PXWF02000118.1"/>
</dbReference>
<comment type="caution">
    <text evidence="2">The sequence shown here is derived from an EMBL/GenBank/DDBJ whole genome shotgun (WGS) entry which is preliminary data.</text>
</comment>
<evidence type="ECO:0008006" key="4">
    <source>
        <dbReference type="Google" id="ProtNLM"/>
    </source>
</evidence>
<dbReference type="AlphaFoldDB" id="A0A2U2HNQ6"/>
<feature type="transmembrane region" description="Helical" evidence="1">
    <location>
        <begin position="7"/>
        <end position="24"/>
    </location>
</feature>
<gene>
    <name evidence="2" type="ORF">C7C56_008555</name>
</gene>
<sequence>MTEIIDFLQWPAMVVTLLAAWMIGSNHARRRMLGFGLFLLSNVLWIAWGWNDEAYALIGLQLGLIIMNVRGILKNEDA</sequence>
<dbReference type="Proteomes" id="UP000241421">
    <property type="component" value="Unassembled WGS sequence"/>
</dbReference>
<dbReference type="EMBL" id="PXWF02000118">
    <property type="protein sequence ID" value="PWF49066.1"/>
    <property type="molecule type" value="Genomic_DNA"/>
</dbReference>
<keyword evidence="1" id="KW-1133">Transmembrane helix</keyword>
<evidence type="ECO:0000313" key="2">
    <source>
        <dbReference type="EMBL" id="PWF49066.1"/>
    </source>
</evidence>
<keyword evidence="1" id="KW-0472">Membrane</keyword>
<evidence type="ECO:0000256" key="1">
    <source>
        <dbReference type="SAM" id="Phobius"/>
    </source>
</evidence>
<evidence type="ECO:0000313" key="3">
    <source>
        <dbReference type="Proteomes" id="UP000241421"/>
    </source>
</evidence>
<feature type="transmembrane region" description="Helical" evidence="1">
    <location>
        <begin position="54"/>
        <end position="73"/>
    </location>
</feature>
<name>A0A2U2HNQ6_9BURK</name>
<protein>
    <recommendedName>
        <fullName evidence="4">Amino acid transporter</fullName>
    </recommendedName>
</protein>
<feature type="transmembrane region" description="Helical" evidence="1">
    <location>
        <begin position="31"/>
        <end position="48"/>
    </location>
</feature>
<dbReference type="OrthoDB" id="8549575at2"/>
<proteinExistence type="predicted"/>
<reference evidence="2 3" key="1">
    <citation type="submission" date="2018-04" db="EMBL/GenBank/DDBJ databases">
        <title>Massilia violaceinigra sp. nov., a novel purple-pigmented bacterium isolated from Tianshan glacier, Xinjiang, China.</title>
        <authorList>
            <person name="Wang H."/>
        </authorList>
    </citation>
    <scope>NUCLEOTIDE SEQUENCE [LARGE SCALE GENOMIC DNA]</scope>
    <source>
        <strain evidence="2 3">B448-2</strain>
    </source>
</reference>
<keyword evidence="1" id="KW-0812">Transmembrane</keyword>